<organism evidence="1 2">
    <name type="scientific">Pseudomonas imrae</name>
    <dbReference type="NCBI Taxonomy" id="2992837"/>
    <lineage>
        <taxon>Bacteria</taxon>
        <taxon>Pseudomonadati</taxon>
        <taxon>Pseudomonadota</taxon>
        <taxon>Gammaproteobacteria</taxon>
        <taxon>Pseudomonadales</taxon>
        <taxon>Pseudomonadaceae</taxon>
        <taxon>Pseudomonas</taxon>
    </lineage>
</organism>
<sequence>MASKIDVYIPGTKKTLEPTEPRVPAPEVTTPVSGGTYAKSVDFEGTGYVGWSVSFYVIPTDGHPIGQASVDAQGHWKFSVEMNPGTHEVFGVQRNNRETSNWTPFIEFNVT</sequence>
<dbReference type="Proteomes" id="UP001637618">
    <property type="component" value="Unassembled WGS sequence"/>
</dbReference>
<comment type="caution">
    <text evidence="1">The sequence shown here is derived from an EMBL/GenBank/DDBJ whole genome shotgun (WGS) entry which is preliminary data.</text>
</comment>
<reference evidence="1" key="1">
    <citation type="submission" date="2022-11" db="EMBL/GenBank/DDBJ databases">
        <title>Draft genome sequences of strains of Pseudomonas imrae sp. nov.</title>
        <authorList>
            <person name="Salva Serra F."/>
            <person name="Nimje P."/>
            <person name="Moore E.R.B."/>
            <person name="Marathe N.P."/>
        </authorList>
    </citation>
    <scope>NUCLEOTIDE SEQUENCE</scope>
    <source>
        <strain evidence="1">15FMM2</strain>
    </source>
</reference>
<accession>A0ACC7PL81</accession>
<dbReference type="EMBL" id="JAPEQY010000020">
    <property type="protein sequence ID" value="MFO2480036.1"/>
    <property type="molecule type" value="Genomic_DNA"/>
</dbReference>
<evidence type="ECO:0000313" key="2">
    <source>
        <dbReference type="Proteomes" id="UP001637618"/>
    </source>
</evidence>
<name>A0ACC7PL81_9PSED</name>
<proteinExistence type="predicted"/>
<gene>
    <name evidence="1" type="ORF">OOJ96_21855</name>
</gene>
<evidence type="ECO:0000313" key="1">
    <source>
        <dbReference type="EMBL" id="MFO2480036.1"/>
    </source>
</evidence>
<keyword evidence="2" id="KW-1185">Reference proteome</keyword>
<protein>
    <submittedName>
        <fullName evidence="1">Uncharacterized protein</fullName>
    </submittedName>
</protein>